<name>A0A0E9XAI6_ANGAN</name>
<organism evidence="1">
    <name type="scientific">Anguilla anguilla</name>
    <name type="common">European freshwater eel</name>
    <name type="synonym">Muraena anguilla</name>
    <dbReference type="NCBI Taxonomy" id="7936"/>
    <lineage>
        <taxon>Eukaryota</taxon>
        <taxon>Metazoa</taxon>
        <taxon>Chordata</taxon>
        <taxon>Craniata</taxon>
        <taxon>Vertebrata</taxon>
        <taxon>Euteleostomi</taxon>
        <taxon>Actinopterygii</taxon>
        <taxon>Neopterygii</taxon>
        <taxon>Teleostei</taxon>
        <taxon>Anguilliformes</taxon>
        <taxon>Anguillidae</taxon>
        <taxon>Anguilla</taxon>
    </lineage>
</organism>
<evidence type="ECO:0000313" key="1">
    <source>
        <dbReference type="EMBL" id="JAH99747.1"/>
    </source>
</evidence>
<proteinExistence type="predicted"/>
<reference evidence="1" key="2">
    <citation type="journal article" date="2015" name="Fish Shellfish Immunol.">
        <title>Early steps in the European eel (Anguilla anguilla)-Vibrio vulnificus interaction in the gills: Role of the RtxA13 toxin.</title>
        <authorList>
            <person name="Callol A."/>
            <person name="Pajuelo D."/>
            <person name="Ebbesson L."/>
            <person name="Teles M."/>
            <person name="MacKenzie S."/>
            <person name="Amaro C."/>
        </authorList>
    </citation>
    <scope>NUCLEOTIDE SEQUENCE</scope>
</reference>
<reference evidence="1" key="1">
    <citation type="submission" date="2014-11" db="EMBL/GenBank/DDBJ databases">
        <authorList>
            <person name="Amaro Gonzalez C."/>
        </authorList>
    </citation>
    <scope>NUCLEOTIDE SEQUENCE</scope>
</reference>
<dbReference type="EMBL" id="GBXM01008830">
    <property type="protein sequence ID" value="JAH99747.1"/>
    <property type="molecule type" value="Transcribed_RNA"/>
</dbReference>
<protein>
    <submittedName>
        <fullName evidence="1">Uncharacterized protein</fullName>
    </submittedName>
</protein>
<accession>A0A0E9XAI6</accession>
<sequence length="136" mass="16145">MLCFSKNTDCLSVAPVRYPVVQISFKLHILNEKTEERMRQKREKRKRGRERKIKYTYVLTDAGFKLTRSFNFFSQMLIQTCFFLSMGNKATRLLHVSFFCFAFFSVKTATSHFLKSARVCAIQYFSTMYSPNHYRT</sequence>
<dbReference type="AlphaFoldDB" id="A0A0E9XAI6"/>